<dbReference type="InterPro" id="IPR003010">
    <property type="entry name" value="C-N_Hydrolase"/>
</dbReference>
<feature type="domain" description="CN hydrolase" evidence="1">
    <location>
        <begin position="4"/>
        <end position="238"/>
    </location>
</feature>
<dbReference type="SUPFAM" id="SSF56317">
    <property type="entry name" value="Carbon-nitrogen hydrolase"/>
    <property type="match status" value="1"/>
</dbReference>
<sequence length="261" mass="29928">MSTLHITTIQSILHWEDKEANLLMFTDKINSLQQPTHVVVLPEMFTTGFSMNTSLAETMDGATIQWMRTIAQQKKVIVTGSVMIQEDDCYYNRLIWMQPNGQLGYYNKRHLFGFGKEDAHYKAGNSKLITQVNGFKINVQICYDLRFPVWARQSNASDSKYDVLLYVANWPQKRSHAWKTLLTARAIENQCYVVGVNRVGNDGNKIYHSGNTMVVDALGEILYHEADKEAIHTITLQKETLDAVRQQFPFLKDADDFNILV</sequence>
<reference evidence="3" key="1">
    <citation type="journal article" date="2019" name="Int. J. Syst. Evol. Microbiol.">
        <title>The Global Catalogue of Microorganisms (GCM) 10K type strain sequencing project: providing services to taxonomists for standard genome sequencing and annotation.</title>
        <authorList>
            <consortium name="The Broad Institute Genomics Platform"/>
            <consortium name="The Broad Institute Genome Sequencing Center for Infectious Disease"/>
            <person name="Wu L."/>
            <person name="Ma J."/>
        </authorList>
    </citation>
    <scope>NUCLEOTIDE SEQUENCE [LARGE SCALE GENOMIC DNA]</scope>
    <source>
        <strain evidence="3">CECT 8289</strain>
    </source>
</reference>
<comment type="caution">
    <text evidence="2">The sequence shown here is derived from an EMBL/GenBank/DDBJ whole genome shotgun (WGS) entry which is preliminary data.</text>
</comment>
<dbReference type="NCBIfam" id="NF007757">
    <property type="entry name" value="PRK10438.1"/>
    <property type="match status" value="1"/>
</dbReference>
<dbReference type="InterPro" id="IPR052737">
    <property type="entry name" value="Omega-amidase_YafV"/>
</dbReference>
<dbReference type="InterPro" id="IPR036526">
    <property type="entry name" value="C-N_Hydrolase_sf"/>
</dbReference>
<dbReference type="PROSITE" id="PS50263">
    <property type="entry name" value="CN_HYDROLASE"/>
    <property type="match status" value="1"/>
</dbReference>
<evidence type="ECO:0000313" key="3">
    <source>
        <dbReference type="Proteomes" id="UP001595907"/>
    </source>
</evidence>
<dbReference type="Proteomes" id="UP001595907">
    <property type="component" value="Unassembled WGS sequence"/>
</dbReference>
<keyword evidence="3" id="KW-1185">Reference proteome</keyword>
<accession>A0ABV8QTD6</accession>
<proteinExistence type="predicted"/>
<name>A0ABV8QTD6_9BACT</name>
<organism evidence="2 3">
    <name type="scientific">Ferruginibacter yonginensis</name>
    <dbReference type="NCBI Taxonomy" id="1310416"/>
    <lineage>
        <taxon>Bacteria</taxon>
        <taxon>Pseudomonadati</taxon>
        <taxon>Bacteroidota</taxon>
        <taxon>Chitinophagia</taxon>
        <taxon>Chitinophagales</taxon>
        <taxon>Chitinophagaceae</taxon>
        <taxon>Ferruginibacter</taxon>
    </lineage>
</organism>
<dbReference type="CDD" id="cd07575">
    <property type="entry name" value="Xc-1258_like"/>
    <property type="match status" value="1"/>
</dbReference>
<dbReference type="PANTHER" id="PTHR47799">
    <property type="entry name" value="OMEGA-AMIDASE YAFV"/>
    <property type="match status" value="1"/>
</dbReference>
<evidence type="ECO:0000259" key="1">
    <source>
        <dbReference type="PROSITE" id="PS50263"/>
    </source>
</evidence>
<dbReference type="RefSeq" id="WP_379708885.1">
    <property type="nucleotide sequence ID" value="NZ_JBHSCZ010000002.1"/>
</dbReference>
<dbReference type="Pfam" id="PF00795">
    <property type="entry name" value="CN_hydrolase"/>
    <property type="match status" value="1"/>
</dbReference>
<dbReference type="Gene3D" id="3.60.110.10">
    <property type="entry name" value="Carbon-nitrogen hydrolase"/>
    <property type="match status" value="1"/>
</dbReference>
<evidence type="ECO:0000313" key="2">
    <source>
        <dbReference type="EMBL" id="MFC4262937.1"/>
    </source>
</evidence>
<protein>
    <submittedName>
        <fullName evidence="2">Amidohydrolase</fullName>
    </submittedName>
</protein>
<dbReference type="PANTHER" id="PTHR47799:SF1">
    <property type="entry name" value="OMEGA-AMIDASE YAFV"/>
    <property type="match status" value="1"/>
</dbReference>
<dbReference type="EMBL" id="JBHSCZ010000002">
    <property type="protein sequence ID" value="MFC4262937.1"/>
    <property type="molecule type" value="Genomic_DNA"/>
</dbReference>
<gene>
    <name evidence="2" type="ORF">ACFOWM_08620</name>
</gene>